<evidence type="ECO:0000313" key="1">
    <source>
        <dbReference type="EMBL" id="SMG03151.1"/>
    </source>
</evidence>
<name>A0A238HC41_9BURK</name>
<evidence type="ECO:0000313" key="2">
    <source>
        <dbReference type="Proteomes" id="UP000198460"/>
    </source>
</evidence>
<dbReference type="AlphaFoldDB" id="A0A238HC41"/>
<dbReference type="EMBL" id="FXAN01000126">
    <property type="protein sequence ID" value="SMG03151.1"/>
    <property type="molecule type" value="Genomic_DNA"/>
</dbReference>
<proteinExistence type="predicted"/>
<accession>A0A238HC41</accession>
<protein>
    <submittedName>
        <fullName evidence="1">Uncharacterized protein</fullName>
    </submittedName>
</protein>
<organism evidence="1 2">
    <name type="scientific">Burkholderia singularis</name>
    <dbReference type="NCBI Taxonomy" id="1503053"/>
    <lineage>
        <taxon>Bacteria</taxon>
        <taxon>Pseudomonadati</taxon>
        <taxon>Pseudomonadota</taxon>
        <taxon>Betaproteobacteria</taxon>
        <taxon>Burkholderiales</taxon>
        <taxon>Burkholderiaceae</taxon>
        <taxon>Burkholderia</taxon>
        <taxon>pseudomallei group</taxon>
    </lineage>
</organism>
<dbReference type="Proteomes" id="UP000198460">
    <property type="component" value="Unassembled WGS sequence"/>
</dbReference>
<reference evidence="1 2" key="1">
    <citation type="submission" date="2017-04" db="EMBL/GenBank/DDBJ databases">
        <authorList>
            <person name="Afonso C.L."/>
            <person name="Miller P.J."/>
            <person name="Scott M.A."/>
            <person name="Spackman E."/>
            <person name="Goraichik I."/>
            <person name="Dimitrov K.M."/>
            <person name="Suarez D.L."/>
            <person name="Swayne D.E."/>
        </authorList>
    </citation>
    <scope>NUCLEOTIDE SEQUENCE [LARGE SCALE GENOMIC DNA]</scope>
    <source>
        <strain evidence="1">LMG 28154</strain>
    </source>
</reference>
<sequence length="108" mass="11722">MPAVFFKTPAFLYAGAICTNRASANARYPSIDEYRMLRRHAAGAARILAAENSPARTDRLKCSVRIAGAGPARFPALGFCPASERRGVPMCAGQARARQRQEQRANQA</sequence>
<gene>
    <name evidence="1" type="ORF">BSIN_1248</name>
</gene>